<proteinExistence type="predicted"/>
<evidence type="ECO:0000256" key="1">
    <source>
        <dbReference type="ARBA" id="ARBA00004613"/>
    </source>
</evidence>
<feature type="compositionally biased region" description="Pro residues" evidence="5">
    <location>
        <begin position="348"/>
        <end position="449"/>
    </location>
</feature>
<evidence type="ECO:0000313" key="8">
    <source>
        <dbReference type="EMBL" id="CAL4114092.1"/>
    </source>
</evidence>
<dbReference type="InterPro" id="IPR001304">
    <property type="entry name" value="C-type_lectin-like"/>
</dbReference>
<reference evidence="8 9" key="1">
    <citation type="submission" date="2024-05" db="EMBL/GenBank/DDBJ databases">
        <authorList>
            <person name="Wallberg A."/>
        </authorList>
    </citation>
    <scope>NUCLEOTIDE SEQUENCE [LARGE SCALE GENOMIC DNA]</scope>
</reference>
<evidence type="ECO:0000259" key="7">
    <source>
        <dbReference type="PROSITE" id="PS50041"/>
    </source>
</evidence>
<sequence>MKRVCIVLVVLLGHQALAEPKRGEDQHPMLDFVPEDNLRATFAPAQTCSSKITETCSLGGGFCVAEPFQENCGNGTLKIRACTSKYCACCIPPKVPSCEGKIQNSCINQDGSCVMAPFEDNCKEGRLIASGCYGKQCMCCAPIKAPSCEGKILNSCTNKGGSCVMAPFEDNCKDGRLITNGCSGKHCQCCAPVKVPSCEGKIQNSCTKKGGSCVMAPFKDNCKEGKLISKGCQGKDCECCAPEKTPSCEGKLLNSCAKKGGSCVLAPFQDNCQGTLIERACTGSNCQCCVPMKAPSCEGKLLNSCAKKGGHCVLAPFQDNCRGKLIERACSGTNCQCCIPDPTPAPTAAPTPAPTAAPTPAPTAAPTPAPTVAPTPAPTAAPTPAPTAAPTPAPTAAPTPAPTAAPTPAPTAAPTPAPTAAPTPAPTAAPTPAPTAAPTPAPTAAPTPAPTQATTKKQTNSATKPAPTQAPTQPPTQAPTQPPIQAPTQAPTQPKTQAPTQPPTQAPTQPPTQAPTQPPTQAPTQPPTQAPTQPPTQAPTQPPTQAPTQPPTQAPTQPPTQAPTQPPTQAPTQPPTQSPTQPPTQAPTQPPTQAPTQPPTQAPTQPPTHAPTQPPTQAPTQPPTQAPTQPPTQAPTQPPTQAPTQPPTQAPTQPPTQAPTQPPTQAPTQPPTHAPTQPPTQAPTQPPTQAPTQPPTQAPTQPPTQAPTQPPTQAPTQPPTQAPTQPPTQAPTQPPTHAPTQPPTQAPTQPPTQAPTQPPTQAPTQPPTQAPTQPPTQAPTLPPTQAPTLPPTEPAQTTPAPPKTTVAPKPANLCPKEFSLQGSQCLYVNDVDTLNWEDARDACVDKGARLLVPADVNEFEKFADENYNGKEFWLGASDQDSEGEFVWLNGEALQSGFPWGFNQPDNFFIEDCLMYPYKGSYNDYSCSRKLHYVCESLPVPPCPQDFFLKGSQCLHVNDVDTLTWEMARDSCASKGSRLLIPADFNKLQTFVDAKYNGNQFWLGASDRESEGTWVWINGEPLQSGFPWGFLQPDNWFNEDCLMYPFNGAYNDFSCNDKLHYICEACPTGYVLVGHQCLSFNTDEKLSWQEASDKCEANGDSLAVVEDYATLQEYIGENYDVQEVDWSIYGADVGATSSWSSSYEPKEAFSDSYYWHSESGSSLPQTIWFKFTQAISIKKFSFSGKNKNYVPTKYIFFGTNSDDCSDESSWTTLIEKTYEGQFVDPTVDHITNSKKFTCYGFKITKSLNSDYTSLKKLKFYATNLDVQEVEWSIYGSDLGATTSWSSSYEPKEAVSEDGRYWHNGRGTSLPQTVWFKFSQAIIIKRYSFTGKNKNYVPTEYTFFGSNSDDCSDESVWTVLIEKTSDSQFVDPTVDDVDNNKEFTCYGFKIIKSHNAVYTTLKNLKFYATNLNVHKVDWSLYGAELGASSSWSSSYEPKEAILEGSHYWHSAHGSSLPQTIWFKFTKNMIIKKYSFSAKNEANFPTEYVFFGSNSDDCSDESIWTSLLEKTSDSPFVDPAVDQIDNNQPFTCYGFKITKSKNSKYTSLNDLSFYDIDTDDRDREFFWLGGRKSGTVKGSPLTSYYGPHSKIWNDYECKNLGNYFGNSLTECSDICDTTVGCTAMNYKEGSCVMRECALPISQPIWDNSPWVGYSKSKLAGEWDWMNGGYMVNIPWGPNEPNNVGGEEDCFDFITNHGYNDNLCSRKSFFVCDKGI</sequence>
<dbReference type="PANTHER" id="PTHR22799">
    <property type="entry name" value="TETRANECTIN-RELATED"/>
    <property type="match status" value="1"/>
</dbReference>
<dbReference type="InterPro" id="IPR051663">
    <property type="entry name" value="CLec_Tetranectin-domain"/>
</dbReference>
<evidence type="ECO:0000313" key="9">
    <source>
        <dbReference type="Proteomes" id="UP001497623"/>
    </source>
</evidence>
<organism evidence="8 9">
    <name type="scientific">Meganyctiphanes norvegica</name>
    <name type="common">Northern krill</name>
    <name type="synonym">Thysanopoda norvegica</name>
    <dbReference type="NCBI Taxonomy" id="48144"/>
    <lineage>
        <taxon>Eukaryota</taxon>
        <taxon>Metazoa</taxon>
        <taxon>Ecdysozoa</taxon>
        <taxon>Arthropoda</taxon>
        <taxon>Crustacea</taxon>
        <taxon>Multicrustacea</taxon>
        <taxon>Malacostraca</taxon>
        <taxon>Eumalacostraca</taxon>
        <taxon>Eucarida</taxon>
        <taxon>Euphausiacea</taxon>
        <taxon>Euphausiidae</taxon>
        <taxon>Meganyctiphanes</taxon>
    </lineage>
</organism>
<feature type="compositionally biased region" description="Pro residues" evidence="5">
    <location>
        <begin position="472"/>
        <end position="485"/>
    </location>
</feature>
<dbReference type="InterPro" id="IPR016187">
    <property type="entry name" value="CTDL_fold"/>
</dbReference>
<feature type="chain" id="PRO_5043662878" description="C-type lectin domain-containing protein" evidence="6">
    <location>
        <begin position="19"/>
        <end position="1712"/>
    </location>
</feature>
<dbReference type="EMBL" id="CAXKWB010015569">
    <property type="protein sequence ID" value="CAL4114092.1"/>
    <property type="molecule type" value="Genomic_DNA"/>
</dbReference>
<protein>
    <recommendedName>
        <fullName evidence="7">C-type lectin domain-containing protein</fullName>
    </recommendedName>
</protein>
<feature type="domain" description="C-type lectin" evidence="7">
    <location>
        <begin position="821"/>
        <end position="935"/>
    </location>
</feature>
<dbReference type="SMART" id="SM00034">
    <property type="entry name" value="CLECT"/>
    <property type="match status" value="2"/>
</dbReference>
<keyword evidence="2" id="KW-0964">Secreted</keyword>
<dbReference type="Gene3D" id="2.60.120.260">
    <property type="entry name" value="Galactose-binding domain-like"/>
    <property type="match status" value="1"/>
</dbReference>
<dbReference type="GO" id="GO:0005615">
    <property type="term" value="C:extracellular space"/>
    <property type="evidence" value="ECO:0007669"/>
    <property type="project" value="TreeGrafter"/>
</dbReference>
<feature type="compositionally biased region" description="Pro residues" evidence="5">
    <location>
        <begin position="500"/>
        <end position="793"/>
    </location>
</feature>
<keyword evidence="3 6" id="KW-0732">Signal</keyword>
<feature type="signal peptide" evidence="6">
    <location>
        <begin position="1"/>
        <end position="18"/>
    </location>
</feature>
<dbReference type="CDD" id="cd00037">
    <property type="entry name" value="CLECT"/>
    <property type="match status" value="1"/>
</dbReference>
<comment type="caution">
    <text evidence="8">The sequence shown here is derived from an EMBL/GenBank/DDBJ whole genome shotgun (WGS) entry which is preliminary data.</text>
</comment>
<dbReference type="GO" id="GO:0030246">
    <property type="term" value="F:carbohydrate binding"/>
    <property type="evidence" value="ECO:0007669"/>
    <property type="project" value="UniProtKB-KW"/>
</dbReference>
<gene>
    <name evidence="8" type="ORF">MNOR_LOCUS20284</name>
</gene>
<comment type="subcellular location">
    <subcellularLocation>
        <location evidence="1">Secreted</location>
    </subcellularLocation>
</comment>
<dbReference type="Gene3D" id="3.10.100.10">
    <property type="entry name" value="Mannose-Binding Protein A, subunit A"/>
    <property type="match status" value="4"/>
</dbReference>
<dbReference type="GO" id="GO:0008083">
    <property type="term" value="F:growth factor activity"/>
    <property type="evidence" value="ECO:0007669"/>
    <property type="project" value="TreeGrafter"/>
</dbReference>
<keyword evidence="9" id="KW-1185">Reference proteome</keyword>
<feature type="compositionally biased region" description="Low complexity" evidence="5">
    <location>
        <begin position="462"/>
        <end position="471"/>
    </location>
</feature>
<feature type="compositionally biased region" description="Low complexity" evidence="5">
    <location>
        <begin position="486"/>
        <end position="499"/>
    </location>
</feature>
<dbReference type="PROSITE" id="PS50041">
    <property type="entry name" value="C_TYPE_LECTIN_2"/>
    <property type="match status" value="3"/>
</dbReference>
<dbReference type="Pfam" id="PF00059">
    <property type="entry name" value="Lectin_C"/>
    <property type="match status" value="3"/>
</dbReference>
<keyword evidence="4" id="KW-0430">Lectin</keyword>
<dbReference type="InterPro" id="IPR016186">
    <property type="entry name" value="C-type_lectin-like/link_sf"/>
</dbReference>
<evidence type="ECO:0000256" key="4">
    <source>
        <dbReference type="ARBA" id="ARBA00022734"/>
    </source>
</evidence>
<evidence type="ECO:0000256" key="5">
    <source>
        <dbReference type="SAM" id="MobiDB-lite"/>
    </source>
</evidence>
<feature type="domain" description="C-type lectin" evidence="7">
    <location>
        <begin position="1647"/>
        <end position="1709"/>
    </location>
</feature>
<evidence type="ECO:0000256" key="3">
    <source>
        <dbReference type="ARBA" id="ARBA00022729"/>
    </source>
</evidence>
<evidence type="ECO:0000256" key="6">
    <source>
        <dbReference type="SAM" id="SignalP"/>
    </source>
</evidence>
<dbReference type="InterPro" id="IPR008979">
    <property type="entry name" value="Galactose-bd-like_sf"/>
</dbReference>
<dbReference type="PANTHER" id="PTHR22799:SF1">
    <property type="entry name" value="C-TYPE LECTIN DOMAIN FAMILY 11 MEMBER A"/>
    <property type="match status" value="1"/>
</dbReference>
<accession>A0AAV2R8E0</accession>
<name>A0AAV2R8E0_MEGNR</name>
<dbReference type="SUPFAM" id="SSF56436">
    <property type="entry name" value="C-type lectin-like"/>
    <property type="match status" value="4"/>
</dbReference>
<dbReference type="Proteomes" id="UP001497623">
    <property type="component" value="Unassembled WGS sequence"/>
</dbReference>
<dbReference type="SUPFAM" id="SSF49785">
    <property type="entry name" value="Galactose-binding domain-like"/>
    <property type="match status" value="2"/>
</dbReference>
<evidence type="ECO:0000256" key="2">
    <source>
        <dbReference type="ARBA" id="ARBA00022525"/>
    </source>
</evidence>
<feature type="region of interest" description="Disordered" evidence="5">
    <location>
        <begin position="348"/>
        <end position="810"/>
    </location>
</feature>
<feature type="domain" description="C-type lectin" evidence="7">
    <location>
        <begin position="949"/>
        <end position="1063"/>
    </location>
</feature>